<keyword evidence="3" id="KW-1185">Reference proteome</keyword>
<dbReference type="RefSeq" id="XP_069212242.1">
    <property type="nucleotide sequence ID" value="XM_069348698.1"/>
</dbReference>
<evidence type="ECO:0000313" key="2">
    <source>
        <dbReference type="EMBL" id="KAL1412298.1"/>
    </source>
</evidence>
<keyword evidence="1" id="KW-0472">Membrane</keyword>
<evidence type="ECO:0008006" key="4">
    <source>
        <dbReference type="Google" id="ProtNLM"/>
    </source>
</evidence>
<name>A0ABR3QC47_9TREE</name>
<dbReference type="Proteomes" id="UP001565368">
    <property type="component" value="Unassembled WGS sequence"/>
</dbReference>
<sequence length="652" mass="74757">MPVTLDYMNNPVIFDLIFAYAPIASLAVLRRTSATLRARVRRLLFYHVVLVSDQDEASFVAPAQTPSYSLVPGQPIPFRPRHVRVLDLGAEAPLLRLDTIKELRSLRIIRRWGKAIKCEPDMIRATQDGTLVDFIDLDKPFDIMVEHTTPTVRPCPNFPRHVLHIRWCDDWRLQTDDYRALRNLNFKTRQCGKTSKIVVVLWPYRKDRTRPSASSALEVVFNIVKELQRRFLNGNDNNVLKVVGIEQTSVRAWVPYDGAPDFNFASSAIAFRSKLEGRLSEARGKDRYGSLPLDNVKFRTIADWHAELGQTGQEDKEFIGEWVDVRARRRRHSYAMPTTINHTSYPYILDHIIEYAPLGSLLKLQSTSKAFRERVQARVDGILSRHVIFLRTDGGFALRSFIPGADDTTAHSWSIRPSAVKILDVDVRNTTPQELAQVEGDAFRSLHTLRRFNWPPSSMFNPFTIPSVPLHTVVDFVDLSAHPVLANSKPLVDSRVDRHIVHLRWNDKELNRGRLGVLGALPSVREFALVLWPFSTPDAPHQQEPRPRVEIDICTLFGKLKLSPERPHITIVGLEHVDPNQIGDERQEILEKGNRDTTIAAFREALYDGWAERLDEHAGELEVEYLTFEDWWGRLGKEKADVGLWPDEWKLR</sequence>
<keyword evidence="1" id="KW-1133">Transmembrane helix</keyword>
<evidence type="ECO:0000256" key="1">
    <source>
        <dbReference type="SAM" id="Phobius"/>
    </source>
</evidence>
<organism evidence="2 3">
    <name type="scientific">Vanrija albida</name>
    <dbReference type="NCBI Taxonomy" id="181172"/>
    <lineage>
        <taxon>Eukaryota</taxon>
        <taxon>Fungi</taxon>
        <taxon>Dikarya</taxon>
        <taxon>Basidiomycota</taxon>
        <taxon>Agaricomycotina</taxon>
        <taxon>Tremellomycetes</taxon>
        <taxon>Trichosporonales</taxon>
        <taxon>Trichosporonaceae</taxon>
        <taxon>Vanrija</taxon>
    </lineage>
</organism>
<dbReference type="EMBL" id="JBBXJM010000001">
    <property type="protein sequence ID" value="KAL1412298.1"/>
    <property type="molecule type" value="Genomic_DNA"/>
</dbReference>
<proteinExistence type="predicted"/>
<evidence type="ECO:0000313" key="3">
    <source>
        <dbReference type="Proteomes" id="UP001565368"/>
    </source>
</evidence>
<feature type="transmembrane region" description="Helical" evidence="1">
    <location>
        <begin position="12"/>
        <end position="29"/>
    </location>
</feature>
<reference evidence="2 3" key="1">
    <citation type="submission" date="2023-08" db="EMBL/GenBank/DDBJ databases">
        <title>Annotated Genome Sequence of Vanrija albida AlHP1.</title>
        <authorList>
            <person name="Herzog R."/>
        </authorList>
    </citation>
    <scope>NUCLEOTIDE SEQUENCE [LARGE SCALE GENOMIC DNA]</scope>
    <source>
        <strain evidence="2 3">AlHP1</strain>
    </source>
</reference>
<keyword evidence="1" id="KW-0812">Transmembrane</keyword>
<accession>A0ABR3QC47</accession>
<gene>
    <name evidence="2" type="ORF">Q8F55_000042</name>
</gene>
<dbReference type="GeneID" id="95981085"/>
<protein>
    <recommendedName>
        <fullName evidence="4">F-box domain-containing protein</fullName>
    </recommendedName>
</protein>
<comment type="caution">
    <text evidence="2">The sequence shown here is derived from an EMBL/GenBank/DDBJ whole genome shotgun (WGS) entry which is preliminary data.</text>
</comment>